<organism evidence="2 3">
    <name type="scientific">Heterodera trifolii</name>
    <dbReference type="NCBI Taxonomy" id="157864"/>
    <lineage>
        <taxon>Eukaryota</taxon>
        <taxon>Metazoa</taxon>
        <taxon>Ecdysozoa</taxon>
        <taxon>Nematoda</taxon>
        <taxon>Chromadorea</taxon>
        <taxon>Rhabditida</taxon>
        <taxon>Tylenchina</taxon>
        <taxon>Tylenchomorpha</taxon>
        <taxon>Tylenchoidea</taxon>
        <taxon>Heteroderidae</taxon>
        <taxon>Heteroderinae</taxon>
        <taxon>Heterodera</taxon>
    </lineage>
</organism>
<proteinExistence type="predicted"/>
<dbReference type="EMBL" id="JBICBT010000790">
    <property type="protein sequence ID" value="KAL3100338.1"/>
    <property type="molecule type" value="Genomic_DNA"/>
</dbReference>
<protein>
    <submittedName>
        <fullName evidence="2">Uncharacterized protein</fullName>
    </submittedName>
</protein>
<name>A0ABD2KBL9_9BILA</name>
<sequence>MTDGVCTPIICHRLPPTRGGNCTRPAGIIQQSSAAAAGAAEKKLNCCWVVVVVQHQQQQQQVVGGAKQIIGLLILWGRRRRIEFESPIYPPLSLKMVVGLSPPPSHPSLNVHCISLHLRALIFITFNLNGWMEARGWGRESSTPPARPNFSEKGRAQREEEGRKEDVLLNGHGKRLVWKKMAQML</sequence>
<dbReference type="Proteomes" id="UP001620626">
    <property type="component" value="Unassembled WGS sequence"/>
</dbReference>
<gene>
    <name evidence="2" type="ORF">niasHT_029042</name>
</gene>
<evidence type="ECO:0000256" key="1">
    <source>
        <dbReference type="SAM" id="MobiDB-lite"/>
    </source>
</evidence>
<evidence type="ECO:0000313" key="2">
    <source>
        <dbReference type="EMBL" id="KAL3100338.1"/>
    </source>
</evidence>
<accession>A0ABD2KBL9</accession>
<comment type="caution">
    <text evidence="2">The sequence shown here is derived from an EMBL/GenBank/DDBJ whole genome shotgun (WGS) entry which is preliminary data.</text>
</comment>
<keyword evidence="3" id="KW-1185">Reference proteome</keyword>
<feature type="compositionally biased region" description="Basic and acidic residues" evidence="1">
    <location>
        <begin position="150"/>
        <end position="165"/>
    </location>
</feature>
<feature type="region of interest" description="Disordered" evidence="1">
    <location>
        <begin position="137"/>
        <end position="165"/>
    </location>
</feature>
<reference evidence="2 3" key="1">
    <citation type="submission" date="2024-10" db="EMBL/GenBank/DDBJ databases">
        <authorList>
            <person name="Kim D."/>
        </authorList>
    </citation>
    <scope>NUCLEOTIDE SEQUENCE [LARGE SCALE GENOMIC DNA]</scope>
    <source>
        <strain evidence="2">BH-2024</strain>
    </source>
</reference>
<dbReference type="AlphaFoldDB" id="A0ABD2KBL9"/>
<evidence type="ECO:0000313" key="3">
    <source>
        <dbReference type="Proteomes" id="UP001620626"/>
    </source>
</evidence>